<evidence type="ECO:0000256" key="1">
    <source>
        <dbReference type="ARBA" id="ARBA00004651"/>
    </source>
</evidence>
<dbReference type="AlphaFoldDB" id="A0A7H2BD54"/>
<comment type="similarity">
    <text evidence="2">Belongs to the DedA family.</text>
</comment>
<reference evidence="9 10" key="1">
    <citation type="submission" date="2020-09" db="EMBL/GenBank/DDBJ databases">
        <title>Investigation of environmental microbes.</title>
        <authorList>
            <person name="Ou Y."/>
            <person name="Kang Q."/>
        </authorList>
    </citation>
    <scope>NUCLEOTIDE SEQUENCE [LARGE SCALE GENOMIC DNA]</scope>
    <source>
        <strain evidence="9 10">KJZ-14</strain>
    </source>
</reference>
<comment type="subcellular location">
    <subcellularLocation>
        <location evidence="1">Cell membrane</location>
        <topology evidence="1">Multi-pass membrane protein</topology>
    </subcellularLocation>
</comment>
<sequence length="211" mass="23250">MFDSIVNWIISLMETLGAPGVGIAIFLENVFPPIPSEVVLPLAGFTASVGTINVWAAFIWATVGSVAGAYVLYYIGAAIGAQRLRRVAEWMWLVEPEDVDKSLAWFDKYGQWSIFFGRLLPGVRSLISIPAGIDRMNLVTFGLFSLAGSALWNAVLIYLGFVLGENWEQVGVVIDEYSLIVKIVLGLAVAALLFFLIRRQRKRKKQGKPAL</sequence>
<dbReference type="Proteomes" id="UP000516404">
    <property type="component" value="Chromosome"/>
</dbReference>
<evidence type="ECO:0000256" key="6">
    <source>
        <dbReference type="ARBA" id="ARBA00023136"/>
    </source>
</evidence>
<evidence type="ECO:0000256" key="7">
    <source>
        <dbReference type="SAM" id="Phobius"/>
    </source>
</evidence>
<dbReference type="InterPro" id="IPR032816">
    <property type="entry name" value="VTT_dom"/>
</dbReference>
<keyword evidence="6 7" id="KW-0472">Membrane</keyword>
<organism evidence="9 10">
    <name type="scientific">Rothia terrae</name>
    <dbReference type="NCBI Taxonomy" id="396015"/>
    <lineage>
        <taxon>Bacteria</taxon>
        <taxon>Bacillati</taxon>
        <taxon>Actinomycetota</taxon>
        <taxon>Actinomycetes</taxon>
        <taxon>Micrococcales</taxon>
        <taxon>Micrococcaceae</taxon>
        <taxon>Rothia</taxon>
    </lineage>
</organism>
<evidence type="ECO:0000313" key="9">
    <source>
        <dbReference type="EMBL" id="QNV37600.1"/>
    </source>
</evidence>
<name>A0A7H2BD54_9MICC</name>
<dbReference type="PANTHER" id="PTHR42709">
    <property type="entry name" value="ALKALINE PHOSPHATASE LIKE PROTEIN"/>
    <property type="match status" value="1"/>
</dbReference>
<dbReference type="GO" id="GO:0005886">
    <property type="term" value="C:plasma membrane"/>
    <property type="evidence" value="ECO:0007669"/>
    <property type="project" value="UniProtKB-SubCell"/>
</dbReference>
<feature type="transmembrane region" description="Helical" evidence="7">
    <location>
        <begin position="179"/>
        <end position="197"/>
    </location>
</feature>
<feature type="transmembrane region" description="Helical" evidence="7">
    <location>
        <begin position="6"/>
        <end position="27"/>
    </location>
</feature>
<dbReference type="KEGG" id="rter:IDM49_10390"/>
<keyword evidence="4 7" id="KW-0812">Transmembrane</keyword>
<dbReference type="InterPro" id="IPR051311">
    <property type="entry name" value="DedA_domain"/>
</dbReference>
<evidence type="ECO:0000256" key="2">
    <source>
        <dbReference type="ARBA" id="ARBA00010792"/>
    </source>
</evidence>
<proteinExistence type="inferred from homology"/>
<evidence type="ECO:0000256" key="5">
    <source>
        <dbReference type="ARBA" id="ARBA00022989"/>
    </source>
</evidence>
<keyword evidence="5 7" id="KW-1133">Transmembrane helix</keyword>
<feature type="transmembrane region" description="Helical" evidence="7">
    <location>
        <begin position="138"/>
        <end position="159"/>
    </location>
</feature>
<dbReference type="EMBL" id="CP061539">
    <property type="protein sequence ID" value="QNV37600.1"/>
    <property type="molecule type" value="Genomic_DNA"/>
</dbReference>
<evidence type="ECO:0000256" key="4">
    <source>
        <dbReference type="ARBA" id="ARBA00022692"/>
    </source>
</evidence>
<dbReference type="Pfam" id="PF09335">
    <property type="entry name" value="VTT_dom"/>
    <property type="match status" value="1"/>
</dbReference>
<keyword evidence="3" id="KW-1003">Cell membrane</keyword>
<dbReference type="RefSeq" id="WP_168614122.1">
    <property type="nucleotide sequence ID" value="NZ_BAAAOX010000016.1"/>
</dbReference>
<evidence type="ECO:0000259" key="8">
    <source>
        <dbReference type="Pfam" id="PF09335"/>
    </source>
</evidence>
<accession>A0A7H2BD54</accession>
<protein>
    <submittedName>
        <fullName evidence="9">DedA family protein</fullName>
    </submittedName>
</protein>
<evidence type="ECO:0000313" key="10">
    <source>
        <dbReference type="Proteomes" id="UP000516404"/>
    </source>
</evidence>
<dbReference type="GeneID" id="96624647"/>
<dbReference type="PANTHER" id="PTHR42709:SF6">
    <property type="entry name" value="UNDECAPRENYL PHOSPHATE TRANSPORTER A"/>
    <property type="match status" value="1"/>
</dbReference>
<keyword evidence="10" id="KW-1185">Reference proteome</keyword>
<evidence type="ECO:0000256" key="3">
    <source>
        <dbReference type="ARBA" id="ARBA00022475"/>
    </source>
</evidence>
<feature type="domain" description="VTT" evidence="8">
    <location>
        <begin position="34"/>
        <end position="160"/>
    </location>
</feature>
<gene>
    <name evidence="9" type="ORF">IDM49_10390</name>
</gene>